<evidence type="ECO:0000313" key="2">
    <source>
        <dbReference type="Proteomes" id="UP000832041"/>
    </source>
</evidence>
<accession>A0ABY4L504</accession>
<dbReference type="EMBL" id="CP051627">
    <property type="protein sequence ID" value="UPT22544.1"/>
    <property type="molecule type" value="Genomic_DNA"/>
</dbReference>
<organism evidence="1 2">
    <name type="scientific">Thermobifida alba</name>
    <name type="common">Thermomonospora alba</name>
    <dbReference type="NCBI Taxonomy" id="53522"/>
    <lineage>
        <taxon>Bacteria</taxon>
        <taxon>Bacillati</taxon>
        <taxon>Actinomycetota</taxon>
        <taxon>Actinomycetes</taxon>
        <taxon>Streptosporangiales</taxon>
        <taxon>Nocardiopsidaceae</taxon>
        <taxon>Thermobifida</taxon>
    </lineage>
</organism>
<evidence type="ECO:0000313" key="1">
    <source>
        <dbReference type="EMBL" id="UPT22544.1"/>
    </source>
</evidence>
<dbReference type="InterPro" id="IPR046175">
    <property type="entry name" value="DUF6177"/>
</dbReference>
<dbReference type="RefSeq" id="WP_248591038.1">
    <property type="nucleotide sequence ID" value="NZ_BAABEB010000022.1"/>
</dbReference>
<sequence>MTYDVVALVEQAPDLRSLVRGMAEAGRELKVKGAGGGAVIQLCDDRGRPLVGVEAAQRVDVPDEVERLLGAETARRTPDPCWWVEARAVDADERSVAVAHRFADEMTRRLGGTVWSSPPRLRDHLGQDAERHPAVAAETEKTWVIVQDRPVVPMSSWVVDALAQCGKTGRGLQVVTPADARITFPLRLLLNSPKARWVVEHPSGGHYDGFSGIPLVWNDEAGFVPAPMKEPAAGPVTGFAGDGDVPGCQLLVDLKVRHTASDHLRLGGAAEALARTLGGAEPVAWGFAEPALSSWNRSALTEECRRRSPQPTWLVFAGPGGRERRFVGTQRVTRVMEGVKESVSFAVGYAEDEEPALDQLAELVGRFADQRILQTMTVHRYAGRDDVTYAPRWSGVPVPVGMAVGAEGVAQIGRERALAAPVPGKVLGPVNSPAVWYRFGDGTDTESWRDLDRLLKYLRPQGLARE</sequence>
<dbReference type="Pfam" id="PF19674">
    <property type="entry name" value="DUF6177"/>
    <property type="match status" value="1"/>
</dbReference>
<reference evidence="1 2" key="1">
    <citation type="submission" date="2020-04" db="EMBL/GenBank/DDBJ databases">
        <title>Thermobifida alba genome sequencing and assembly.</title>
        <authorList>
            <person name="Luzics S."/>
            <person name="Horvath B."/>
            <person name="Nagy I."/>
            <person name="Toth A."/>
            <person name="Nagy I."/>
            <person name="Kukolya J."/>
        </authorList>
    </citation>
    <scope>NUCLEOTIDE SEQUENCE [LARGE SCALE GENOMIC DNA]</scope>
    <source>
        <strain evidence="1 2">DSM 43795</strain>
    </source>
</reference>
<gene>
    <name evidence="1" type="ORF">FOF52_17600</name>
</gene>
<proteinExistence type="predicted"/>
<name>A0ABY4L504_THEAE</name>
<keyword evidence="2" id="KW-1185">Reference proteome</keyword>
<protein>
    <submittedName>
        <fullName evidence="1">Uncharacterized protein</fullName>
    </submittedName>
</protein>
<dbReference type="Proteomes" id="UP000832041">
    <property type="component" value="Chromosome"/>
</dbReference>